<keyword evidence="2" id="KW-1185">Reference proteome</keyword>
<protein>
    <submittedName>
        <fullName evidence="1">Uncharacterized protein</fullName>
    </submittedName>
</protein>
<gene>
    <name evidence="1" type="ORF">MNAN1_003922</name>
</gene>
<dbReference type="Proteomes" id="UP001213623">
    <property type="component" value="Chromosome 8"/>
</dbReference>
<name>A0AAF0EU99_9BASI</name>
<evidence type="ECO:0000313" key="1">
    <source>
        <dbReference type="EMBL" id="WFD28906.1"/>
    </source>
</evidence>
<dbReference type="InterPro" id="IPR036291">
    <property type="entry name" value="NAD(P)-bd_dom_sf"/>
</dbReference>
<dbReference type="EMBL" id="CP119899">
    <property type="protein sequence ID" value="WFD28906.1"/>
    <property type="molecule type" value="Genomic_DNA"/>
</dbReference>
<organism evidence="1 2">
    <name type="scientific">Malassezia nana</name>
    <dbReference type="NCBI Taxonomy" id="180528"/>
    <lineage>
        <taxon>Eukaryota</taxon>
        <taxon>Fungi</taxon>
        <taxon>Dikarya</taxon>
        <taxon>Basidiomycota</taxon>
        <taxon>Ustilaginomycotina</taxon>
        <taxon>Malasseziomycetes</taxon>
        <taxon>Malasseziales</taxon>
        <taxon>Malasseziaceae</taxon>
        <taxon>Malassezia</taxon>
    </lineage>
</organism>
<accession>A0AAF0EU99</accession>
<dbReference type="Gene3D" id="3.40.50.720">
    <property type="entry name" value="NAD(P)-binding Rossmann-like Domain"/>
    <property type="match status" value="1"/>
</dbReference>
<reference evidence="1" key="1">
    <citation type="submission" date="2023-03" db="EMBL/GenBank/DDBJ databases">
        <title>Mating type loci evolution in Malassezia.</title>
        <authorList>
            <person name="Coelho M.A."/>
        </authorList>
    </citation>
    <scope>NUCLEOTIDE SEQUENCE</scope>
    <source>
        <strain evidence="1">CBS 9557</strain>
    </source>
</reference>
<dbReference type="SUPFAM" id="SSF51735">
    <property type="entry name" value="NAD(P)-binding Rossmann-fold domains"/>
    <property type="match status" value="1"/>
</dbReference>
<sequence length="422" mass="45965">MDETQVHMAANWLRDSTSSAFEYVQHGAHQLGDALQEYGPPWPAGALDALRHAWDKLPWIHAPAPAPPPPPSHGWIVTSRTTMMAAVAATATAVGLGLVLAPRVYTYWRTPAAPLRGAINADGARSEAVIVLGGDTPIGRALVLHLAARELIVITSVATDDARVELERAVPPASQGYVRALVWNAATATEKTESQWVQSVHATLCLRFPLQSPGDPYPRPGQHVRLIGMVNTLSFLADIPHHASPQGAGPLPQVDQDDLDKALHRHVTVPLSMLRRLVQLAIPSPNRAPEDVPALVVHIVSVPGSRLAVAARGAAAVVAQAAQAGLESVRREYAHAEHAPAVLHGPSRSVYWMTLRLSTDAQVQLVLRRVADTLLRHRRPSLWAYCWHHRVYTITGPSWWWVTLKRWICALGRCCRSTSSSK</sequence>
<evidence type="ECO:0000313" key="2">
    <source>
        <dbReference type="Proteomes" id="UP001213623"/>
    </source>
</evidence>
<dbReference type="AlphaFoldDB" id="A0AAF0EU99"/>
<proteinExistence type="predicted"/>